<dbReference type="Gene3D" id="3.10.490.10">
    <property type="entry name" value="Gamma-glutamyl cyclotransferase-like"/>
    <property type="match status" value="1"/>
</dbReference>
<dbReference type="InterPro" id="IPR036568">
    <property type="entry name" value="GGCT-like_sf"/>
</dbReference>
<dbReference type="OrthoDB" id="5567366at2"/>
<proteinExistence type="predicted"/>
<organism evidence="1 2">
    <name type="scientific">Pseudohoeflea suaedae</name>
    <dbReference type="NCBI Taxonomy" id="877384"/>
    <lineage>
        <taxon>Bacteria</taxon>
        <taxon>Pseudomonadati</taxon>
        <taxon>Pseudomonadota</taxon>
        <taxon>Alphaproteobacteria</taxon>
        <taxon>Hyphomicrobiales</taxon>
        <taxon>Rhizobiaceae</taxon>
        <taxon>Pseudohoeflea</taxon>
    </lineage>
</organism>
<dbReference type="AlphaFoldDB" id="A0A4R5PL18"/>
<dbReference type="CDD" id="cd06661">
    <property type="entry name" value="GGCT_like"/>
    <property type="match status" value="1"/>
</dbReference>
<name>A0A4R5PL18_9HYPH</name>
<evidence type="ECO:0000313" key="1">
    <source>
        <dbReference type="EMBL" id="TDH36018.1"/>
    </source>
</evidence>
<protein>
    <submittedName>
        <fullName evidence="1">Gamma-glutamylcyclotransferase</fullName>
    </submittedName>
</protein>
<dbReference type="EMBL" id="SMSI01000002">
    <property type="protein sequence ID" value="TDH36018.1"/>
    <property type="molecule type" value="Genomic_DNA"/>
</dbReference>
<sequence>MTDTETPTETLIGYFGYGSLVNRATLRTEIVDAYPARLSGYRRVWRPRPADAPKFGGIGPAVLTAERCEGAAIDGMLVIDRLENLPAVDERENLYRRNTITSADLVFAAASPKPDCPLFVYERDYEPEAGGAVSPILRSYLDAVMQGFLRVFGEEGLARFVRETESFDLPIHEDRDDPVYPRSVLLAEGEAELLARILGR</sequence>
<reference evidence="1 2" key="1">
    <citation type="journal article" date="2013" name="Int. J. Syst. Evol. Microbiol.">
        <title>Hoeflea suaedae sp. nov., an endophytic bacterium isolated from the root of the halophyte Suaeda maritima.</title>
        <authorList>
            <person name="Chung E.J."/>
            <person name="Park J.A."/>
            <person name="Pramanik P."/>
            <person name="Bibi F."/>
            <person name="Jeon C.O."/>
            <person name="Chung Y.R."/>
        </authorList>
    </citation>
    <scope>NUCLEOTIDE SEQUENCE [LARGE SCALE GENOMIC DNA]</scope>
    <source>
        <strain evidence="1 2">YC6898</strain>
    </source>
</reference>
<dbReference type="InterPro" id="IPR013024">
    <property type="entry name" value="GGCT-like"/>
</dbReference>
<evidence type="ECO:0000313" key="2">
    <source>
        <dbReference type="Proteomes" id="UP000295131"/>
    </source>
</evidence>
<accession>A0A4R5PL18</accession>
<dbReference type="Proteomes" id="UP000295131">
    <property type="component" value="Unassembled WGS sequence"/>
</dbReference>
<comment type="caution">
    <text evidence="1">The sequence shown here is derived from an EMBL/GenBank/DDBJ whole genome shotgun (WGS) entry which is preliminary data.</text>
</comment>
<keyword evidence="2" id="KW-1185">Reference proteome</keyword>
<dbReference type="SUPFAM" id="SSF110857">
    <property type="entry name" value="Gamma-glutamyl cyclotransferase-like"/>
    <property type="match status" value="1"/>
</dbReference>
<gene>
    <name evidence="1" type="ORF">E2A64_12005</name>
</gene>
<keyword evidence="1" id="KW-0808">Transferase</keyword>
<dbReference type="GO" id="GO:0016740">
    <property type="term" value="F:transferase activity"/>
    <property type="evidence" value="ECO:0007669"/>
    <property type="project" value="UniProtKB-KW"/>
</dbReference>
<dbReference type="RefSeq" id="WP_133284719.1">
    <property type="nucleotide sequence ID" value="NZ_SMSI01000002.1"/>
</dbReference>